<dbReference type="EMBL" id="JABWRP020000004">
    <property type="protein sequence ID" value="MBV4540816.1"/>
    <property type="molecule type" value="Genomic_DNA"/>
</dbReference>
<evidence type="ECO:0000313" key="3">
    <source>
        <dbReference type="EMBL" id="MBC3470412.1"/>
    </source>
</evidence>
<evidence type="ECO:0000256" key="1">
    <source>
        <dbReference type="SAM" id="MobiDB-lite"/>
    </source>
</evidence>
<feature type="region of interest" description="Disordered" evidence="1">
    <location>
        <begin position="455"/>
        <end position="474"/>
    </location>
</feature>
<dbReference type="InterPro" id="IPR009199">
    <property type="entry name" value="PhoPQ-act_pathogen-rel_PqaA"/>
</dbReference>
<dbReference type="RefSeq" id="WP_186601763.1">
    <property type="nucleotide sequence ID" value="NZ_JABWRP020000004.1"/>
</dbReference>
<dbReference type="SUPFAM" id="SSF53474">
    <property type="entry name" value="alpha/beta-Hydrolases"/>
    <property type="match status" value="1"/>
</dbReference>
<organism evidence="3">
    <name type="scientific">Pseudomonas vlassakiae</name>
    <dbReference type="NCBI Taxonomy" id="485888"/>
    <lineage>
        <taxon>Bacteria</taxon>
        <taxon>Pseudomonadati</taxon>
        <taxon>Pseudomonadota</taxon>
        <taxon>Gammaproteobacteria</taxon>
        <taxon>Pseudomonadales</taxon>
        <taxon>Pseudomonadaceae</taxon>
        <taxon>Pseudomonas</taxon>
    </lineage>
</organism>
<keyword evidence="5" id="KW-1185">Reference proteome</keyword>
<evidence type="ECO:0000313" key="4">
    <source>
        <dbReference type="EMBL" id="MBV4540816.1"/>
    </source>
</evidence>
<protein>
    <submittedName>
        <fullName evidence="3">PhoPQ-activated pathogenicity protein</fullName>
    </submittedName>
    <submittedName>
        <fullName evidence="4">PhoPQ-activated pathogenicity-related family protein</fullName>
    </submittedName>
</protein>
<gene>
    <name evidence="4" type="ORF">HU738_007100</name>
    <name evidence="3" type="ORF">HU738_07540</name>
</gene>
<dbReference type="Proteomes" id="UP000628137">
    <property type="component" value="Unassembled WGS sequence"/>
</dbReference>
<dbReference type="Gene3D" id="3.40.50.1820">
    <property type="entry name" value="alpha/beta hydrolase"/>
    <property type="match status" value="1"/>
</dbReference>
<dbReference type="InterPro" id="IPR029058">
    <property type="entry name" value="AB_hydrolase_fold"/>
</dbReference>
<sequence>MKFRFALVIPCLVASVHASAQQDCSGLRPQEVARCHIENVRQAPLEARLLEQASEPGYEFRRLQMVSQVWDPVPVVEPRRWEHDVELHIPRNAVPGKALLVVNNGVRHGPAQTPDYSREALREVALKSQMAVVMMSDAPNQYVTFSDVDKPLREDDAVAHTWAHSLRGAAPELPLHVPMAAAASRAMDLAEQELTKQGLTVDRFIITGASKRGWSAWLTALADDRVMAIVPAVIDVADTSDMLAGLRKRYGGHWPLALGSYQQAGVLQQLGTPAFERLMAMMDPMQYLNEEGQRLTIPKYLVSASGDDFFAPDPVTDYQQRLPGQTSLRVLPNSDHGGVRQQVVSTLVPAVTRLRDGKPLPSVQVSAGGQQGQMAFHFSEPPVAVRVWTASNRQDRDFRYACGVRYQSETLVPQQHFTLQRTAPATGWQAQFVEAKFADGFVATSPVSVLPQAYPEHPPTDHGGACRSFPAGGA</sequence>
<dbReference type="Pfam" id="PF10142">
    <property type="entry name" value="PhoPQ_related"/>
    <property type="match status" value="1"/>
</dbReference>
<comment type="caution">
    <text evidence="3">The sequence shown here is derived from an EMBL/GenBank/DDBJ whole genome shotgun (WGS) entry which is preliminary data.</text>
</comment>
<keyword evidence="2" id="KW-0732">Signal</keyword>
<dbReference type="PANTHER" id="PTHR31497:SF0">
    <property type="entry name" value="AUTOCRINE PROLIFERATION REPRESSOR PROTEIN A"/>
    <property type="match status" value="1"/>
</dbReference>
<accession>A0A923GH23</accession>
<reference evidence="3 5" key="1">
    <citation type="journal article" date="2020" name="Microorganisms">
        <title>Reliable Identification of Environmental Pseudomonas Isolates Using the rpoD Gene.</title>
        <authorList>
            <consortium name="The Broad Institute Genome Sequencing Platform"/>
            <person name="Girard L."/>
            <person name="Lood C."/>
            <person name="Rokni-Zadeh H."/>
            <person name="van Noort V."/>
            <person name="Lavigne R."/>
            <person name="De Mot R."/>
        </authorList>
    </citation>
    <scope>NUCLEOTIDE SEQUENCE</scope>
    <source>
        <strain evidence="3 5">RW4S2</strain>
    </source>
</reference>
<reference evidence="3" key="2">
    <citation type="submission" date="2020-07" db="EMBL/GenBank/DDBJ databases">
        <authorList>
            <person name="Lood C."/>
            <person name="Girard L."/>
        </authorList>
    </citation>
    <scope>NUCLEOTIDE SEQUENCE</scope>
    <source>
        <strain evidence="3">RW4S2</strain>
    </source>
</reference>
<name>A0A923GH23_9PSED</name>
<feature type="chain" id="PRO_5044696116" evidence="2">
    <location>
        <begin position="21"/>
        <end position="474"/>
    </location>
</feature>
<dbReference type="PANTHER" id="PTHR31497">
    <property type="entry name" value="AUTOCRINE PROLIFERATION REPRESSOR PROTEIN A"/>
    <property type="match status" value="1"/>
</dbReference>
<dbReference type="EMBL" id="JABWRP010000004">
    <property type="protein sequence ID" value="MBC3470412.1"/>
    <property type="molecule type" value="Genomic_DNA"/>
</dbReference>
<dbReference type="AlphaFoldDB" id="A0A923GH23"/>
<evidence type="ECO:0000313" key="5">
    <source>
        <dbReference type="Proteomes" id="UP000628137"/>
    </source>
</evidence>
<reference evidence="4" key="3">
    <citation type="submission" date="2021-06" db="EMBL/GenBank/DDBJ databases">
        <title>Updating the genus Pseudomonas: Description of 43 new species and partition of the Pseudomonas putida group.</title>
        <authorList>
            <person name="Girard L."/>
            <person name="Lood C."/>
            <person name="Vandamme P."/>
            <person name="Rokni-Zadeh H."/>
            <person name="Van Noort V."/>
            <person name="Hofte M."/>
            <person name="Lavigne R."/>
            <person name="De Mot R."/>
        </authorList>
    </citation>
    <scope>NUCLEOTIDE SEQUENCE</scope>
    <source>
        <strain evidence="4">RW4S2</strain>
    </source>
</reference>
<feature type="signal peptide" evidence="2">
    <location>
        <begin position="1"/>
        <end position="20"/>
    </location>
</feature>
<evidence type="ECO:0000256" key="2">
    <source>
        <dbReference type="SAM" id="SignalP"/>
    </source>
</evidence>
<dbReference type="PIRSF" id="PIRSF014728">
    <property type="entry name" value="PqaA"/>
    <property type="match status" value="1"/>
</dbReference>
<proteinExistence type="predicted"/>